<name>A0A3P3XL83_9SPIR</name>
<dbReference type="Gene3D" id="3.40.720.10">
    <property type="entry name" value="Alkaline Phosphatase, subunit A"/>
    <property type="match status" value="1"/>
</dbReference>
<accession>A0A3P3XL83</accession>
<dbReference type="GO" id="GO:0004065">
    <property type="term" value="F:arylsulfatase activity"/>
    <property type="evidence" value="ECO:0007669"/>
    <property type="project" value="TreeGrafter"/>
</dbReference>
<dbReference type="EMBL" id="FWDM01000036">
    <property type="protein sequence ID" value="SLM15342.1"/>
    <property type="molecule type" value="Genomic_DNA"/>
</dbReference>
<evidence type="ECO:0000259" key="3">
    <source>
        <dbReference type="Pfam" id="PF16347"/>
    </source>
</evidence>
<dbReference type="InterPro" id="IPR017850">
    <property type="entry name" value="Alkaline_phosphatase_core_sf"/>
</dbReference>
<proteinExistence type="inferred from homology"/>
<organism evidence="4">
    <name type="scientific">uncultured spirochete</name>
    <dbReference type="NCBI Taxonomy" id="156406"/>
    <lineage>
        <taxon>Bacteria</taxon>
        <taxon>Pseudomonadati</taxon>
        <taxon>Spirochaetota</taxon>
        <taxon>Spirochaetia</taxon>
        <taxon>Spirochaetales</taxon>
        <taxon>environmental samples</taxon>
    </lineage>
</organism>
<dbReference type="AlphaFoldDB" id="A0A3P3XL83"/>
<dbReference type="PANTHER" id="PTHR42693:SF53">
    <property type="entry name" value="ENDO-4-O-SULFATASE"/>
    <property type="match status" value="1"/>
</dbReference>
<keyword evidence="2" id="KW-0378">Hydrolase</keyword>
<evidence type="ECO:0000313" key="4">
    <source>
        <dbReference type="EMBL" id="SLM15342.1"/>
    </source>
</evidence>
<dbReference type="PANTHER" id="PTHR42693">
    <property type="entry name" value="ARYLSULFATASE FAMILY MEMBER"/>
    <property type="match status" value="1"/>
</dbReference>
<evidence type="ECO:0000256" key="1">
    <source>
        <dbReference type="ARBA" id="ARBA00008779"/>
    </source>
</evidence>
<dbReference type="Pfam" id="PF16347">
    <property type="entry name" value="SGSH_C"/>
    <property type="match status" value="1"/>
</dbReference>
<comment type="similarity">
    <text evidence="1">Belongs to the sulfatase family.</text>
</comment>
<reference evidence="4" key="1">
    <citation type="submission" date="2017-02" db="EMBL/GenBank/DDBJ databases">
        <authorList>
            <person name="Regsiter A."/>
            <person name="William W."/>
        </authorList>
    </citation>
    <scope>NUCLEOTIDE SEQUENCE</scope>
    <source>
        <strain evidence="4">Bib</strain>
    </source>
</reference>
<dbReference type="InterPro" id="IPR032506">
    <property type="entry name" value="SGSH_C"/>
</dbReference>
<gene>
    <name evidence="4" type="ORF">SPIROBIBN47_410047</name>
</gene>
<dbReference type="InterPro" id="IPR050738">
    <property type="entry name" value="Sulfatase"/>
</dbReference>
<evidence type="ECO:0000256" key="2">
    <source>
        <dbReference type="ARBA" id="ARBA00022801"/>
    </source>
</evidence>
<feature type="domain" description="N-sulphoglucosamine sulphohydrolase C-terminal" evidence="3">
    <location>
        <begin position="1"/>
        <end position="132"/>
    </location>
</feature>
<dbReference type="SUPFAM" id="SSF53649">
    <property type="entry name" value="Alkaline phosphatase-like"/>
    <property type="match status" value="1"/>
</dbReference>
<sequence>MIVRWPGIIPAGTVCHTPWWYADFRPTIDEIIGNSMPTDCDGISILPLLYGNVEQLDSRYYERIFYWEGYTYGFEQAVRWKNWKAVRKISAESGETSFELYDLASDLAEKNNLATNYSKLVEKLRHQMISNRTDSPFWPIQFH</sequence>
<protein>
    <submittedName>
        <fullName evidence="4">Sulfatase</fullName>
    </submittedName>
</protein>